<gene>
    <name evidence="1" type="ORF">Tci_893400</name>
</gene>
<dbReference type="AlphaFoldDB" id="A0A699UI98"/>
<sequence>GLAGAVADALDAVGFQLAFALDVAPNFFGAVLRELLVYGGVALAIGVARDAEAERRVVYQEQRDAGKLLFDREGVGALDEHGVVRALH</sequence>
<evidence type="ECO:0000313" key="1">
    <source>
        <dbReference type="EMBL" id="GFD21431.1"/>
    </source>
</evidence>
<reference evidence="1" key="1">
    <citation type="journal article" date="2019" name="Sci. Rep.">
        <title>Draft genome of Tanacetum cinerariifolium, the natural source of mosquito coil.</title>
        <authorList>
            <person name="Yamashiro T."/>
            <person name="Shiraishi A."/>
            <person name="Satake H."/>
            <person name="Nakayama K."/>
        </authorList>
    </citation>
    <scope>NUCLEOTIDE SEQUENCE</scope>
</reference>
<comment type="caution">
    <text evidence="1">The sequence shown here is derived from an EMBL/GenBank/DDBJ whole genome shotgun (WGS) entry which is preliminary data.</text>
</comment>
<organism evidence="1">
    <name type="scientific">Tanacetum cinerariifolium</name>
    <name type="common">Dalmatian daisy</name>
    <name type="synonym">Chrysanthemum cinerariifolium</name>
    <dbReference type="NCBI Taxonomy" id="118510"/>
    <lineage>
        <taxon>Eukaryota</taxon>
        <taxon>Viridiplantae</taxon>
        <taxon>Streptophyta</taxon>
        <taxon>Embryophyta</taxon>
        <taxon>Tracheophyta</taxon>
        <taxon>Spermatophyta</taxon>
        <taxon>Magnoliopsida</taxon>
        <taxon>eudicotyledons</taxon>
        <taxon>Gunneridae</taxon>
        <taxon>Pentapetalae</taxon>
        <taxon>asterids</taxon>
        <taxon>campanulids</taxon>
        <taxon>Asterales</taxon>
        <taxon>Asteraceae</taxon>
        <taxon>Asteroideae</taxon>
        <taxon>Anthemideae</taxon>
        <taxon>Anthemidinae</taxon>
        <taxon>Tanacetum</taxon>
    </lineage>
</organism>
<proteinExistence type="predicted"/>
<accession>A0A699UI98</accession>
<dbReference type="EMBL" id="BKCJ011329719">
    <property type="protein sequence ID" value="GFD21431.1"/>
    <property type="molecule type" value="Genomic_DNA"/>
</dbReference>
<feature type="non-terminal residue" evidence="1">
    <location>
        <position position="1"/>
    </location>
</feature>
<name>A0A699UI98_TANCI</name>
<protein>
    <submittedName>
        <fullName evidence="1">Uncharacterized protein</fullName>
    </submittedName>
</protein>